<evidence type="ECO:0000256" key="2">
    <source>
        <dbReference type="SAM" id="Phobius"/>
    </source>
</evidence>
<evidence type="ECO:0000259" key="3">
    <source>
        <dbReference type="SMART" id="SM00062"/>
    </source>
</evidence>
<keyword evidence="1" id="KW-0732">Signal</keyword>
<dbReference type="Gene3D" id="3.40.190.10">
    <property type="entry name" value="Periplasmic binding protein-like II"/>
    <property type="match status" value="2"/>
</dbReference>
<keyword evidence="2" id="KW-0812">Transmembrane</keyword>
<dbReference type="PANTHER" id="PTHR35936:SF25">
    <property type="entry name" value="ABC TRANSPORTER SUBSTRATE-BINDING PROTEIN"/>
    <property type="match status" value="1"/>
</dbReference>
<keyword evidence="2" id="KW-0472">Membrane</keyword>
<name>A0AAW4L8S8_9BACT</name>
<dbReference type="EMBL" id="JAHCVJ010000003">
    <property type="protein sequence ID" value="MBT0664716.1"/>
    <property type="molecule type" value="Genomic_DNA"/>
</dbReference>
<keyword evidence="2" id="KW-1133">Transmembrane helix</keyword>
<dbReference type="InterPro" id="IPR001638">
    <property type="entry name" value="Solute-binding_3/MltF_N"/>
</dbReference>
<dbReference type="PANTHER" id="PTHR35936">
    <property type="entry name" value="MEMBRANE-BOUND LYTIC MUREIN TRANSGLYCOSYLASE F"/>
    <property type="match status" value="1"/>
</dbReference>
<evidence type="ECO:0000256" key="1">
    <source>
        <dbReference type="ARBA" id="ARBA00022729"/>
    </source>
</evidence>
<dbReference type="RefSeq" id="WP_214171468.1">
    <property type="nucleotide sequence ID" value="NZ_JAHCVJ010000003.1"/>
</dbReference>
<proteinExistence type="predicted"/>
<dbReference type="Proteomes" id="UP000811899">
    <property type="component" value="Unassembled WGS sequence"/>
</dbReference>
<evidence type="ECO:0000313" key="4">
    <source>
        <dbReference type="EMBL" id="MBT0664716.1"/>
    </source>
</evidence>
<gene>
    <name evidence="4" type="ORF">KI809_10435</name>
</gene>
<protein>
    <submittedName>
        <fullName evidence="4">Transporter substrate-binding domain-containing protein</fullName>
    </submittedName>
</protein>
<evidence type="ECO:0000313" key="5">
    <source>
        <dbReference type="Proteomes" id="UP000811899"/>
    </source>
</evidence>
<accession>A0AAW4L8S8</accession>
<sequence length="278" mass="31791">MLVGLRILRRVAVRSIYVMVTAVWIIIAIVPSPLGAAENRIIPDGCETVVYSTNPQYPPYDWSIGKSFDGASIELLKMVMPPGLPLKAAVYPWKRSMFLAEQGEIDLLVSLRITPERSAYLTFTSHRAFPNPIVVFVRKDRKFPYKSWKDLKNRKGGISAGDTFGGGFDEYWRKELSIEEAPTMFENYQKLDSGRIDYFVTSQYVGEAYLSKKPLSHEIIPLFPAISTLDIYFGFSKRSGCASLVDYVSKRLMEQDKKGVPEKLLKKHLKRYREMRIE</sequence>
<dbReference type="SUPFAM" id="SSF53850">
    <property type="entry name" value="Periplasmic binding protein-like II"/>
    <property type="match status" value="1"/>
</dbReference>
<organism evidence="4 5">
    <name type="scientific">Geoanaerobacter pelophilus</name>
    <dbReference type="NCBI Taxonomy" id="60036"/>
    <lineage>
        <taxon>Bacteria</taxon>
        <taxon>Pseudomonadati</taxon>
        <taxon>Thermodesulfobacteriota</taxon>
        <taxon>Desulfuromonadia</taxon>
        <taxon>Geobacterales</taxon>
        <taxon>Geobacteraceae</taxon>
        <taxon>Geoanaerobacter</taxon>
    </lineage>
</organism>
<comment type="caution">
    <text evidence="4">The sequence shown here is derived from an EMBL/GenBank/DDBJ whole genome shotgun (WGS) entry which is preliminary data.</text>
</comment>
<dbReference type="Pfam" id="PF00497">
    <property type="entry name" value="SBP_bac_3"/>
    <property type="match status" value="1"/>
</dbReference>
<feature type="domain" description="Solute-binding protein family 3/N-terminal" evidence="3">
    <location>
        <begin position="48"/>
        <end position="271"/>
    </location>
</feature>
<dbReference type="AlphaFoldDB" id="A0AAW4L8S8"/>
<dbReference type="SMART" id="SM00062">
    <property type="entry name" value="PBPb"/>
    <property type="match status" value="1"/>
</dbReference>
<reference evidence="4 5" key="1">
    <citation type="submission" date="2021-05" db="EMBL/GenBank/DDBJ databases">
        <title>The draft genome of Geobacter pelophilus DSM 12255.</title>
        <authorList>
            <person name="Xu Z."/>
            <person name="Masuda Y."/>
            <person name="Itoh H."/>
            <person name="Senoo K."/>
        </authorList>
    </citation>
    <scope>NUCLEOTIDE SEQUENCE [LARGE SCALE GENOMIC DNA]</scope>
    <source>
        <strain evidence="4 5">DSM 12255</strain>
    </source>
</reference>
<feature type="transmembrane region" description="Helical" evidence="2">
    <location>
        <begin position="12"/>
        <end position="30"/>
    </location>
</feature>
<keyword evidence="5" id="KW-1185">Reference proteome</keyword>